<protein>
    <submittedName>
        <fullName evidence="3">Uncharacterized protein AlNc14C67G4701</fullName>
    </submittedName>
</protein>
<keyword evidence="1" id="KW-0175">Coiled coil</keyword>
<reference evidence="3" key="1">
    <citation type="journal article" date="2011" name="PLoS Biol.">
        <title>Gene gain and loss during evolution of obligate parasitism in the white rust pathogen of Arabidopsis thaliana.</title>
        <authorList>
            <person name="Kemen E."/>
            <person name="Gardiner A."/>
            <person name="Schultz-Larsen T."/>
            <person name="Kemen A.C."/>
            <person name="Balmuth A.L."/>
            <person name="Robert-Seilaniantz A."/>
            <person name="Bailey K."/>
            <person name="Holub E."/>
            <person name="Studholme D.J."/>
            <person name="Maclean D."/>
            <person name="Jones J.D."/>
        </authorList>
    </citation>
    <scope>NUCLEOTIDE SEQUENCE</scope>
</reference>
<sequence>MEALVAVGQKEIVMDSFRSIEYVCTLSHSLAPSSDKLMEHSRLRTSNRSIFFASKERMAKNDGWTIKLLVCRNIDKFKSISERSVSDGALLRAIDMYSTNFCRVLYLNPPLRTKEPESVLGANSHDEPPESHTMSTREYLNARRNTYRTSTESEVSDDDLPKSITESDKDLQELEASQEQVKEIEKKELGRLKLFKNLVTSMREHDPEIELATEGRLSGPLSLFVPSRTQNRCPHCHESFGTASLPIHVNRCRSLLENNSEESNSKTDIKMHHKKPRKVRSLIDLCLQVIMNNFHVTCMDKIYTQPEHQAALIASLPMSLVHRIVMTLVLDGKQTRAILDQERMKRHQIEHDVDRLKQSNFQLRDVLRQSLVLRKRLQEQEELFDRTYGSLRSTKQQCHAFEGEIKQLKAKCSQLEKEKLRSDAKLDRLHVKNEKLKGIVRLAKQHEAEAFKKPMRSATRPSIHYPKHESQNPATRSNQEHDLPIKEYHPFLSKPKVHRRPGSEMSRIPHPSGLDSFLSQQIESK</sequence>
<evidence type="ECO:0000313" key="3">
    <source>
        <dbReference type="EMBL" id="CCA19254.1"/>
    </source>
</evidence>
<evidence type="ECO:0000256" key="2">
    <source>
        <dbReference type="SAM" id="MobiDB-lite"/>
    </source>
</evidence>
<reference evidence="3" key="2">
    <citation type="submission" date="2011-02" db="EMBL/GenBank/DDBJ databases">
        <authorList>
            <person name="MacLean D."/>
        </authorList>
    </citation>
    <scope>NUCLEOTIDE SEQUENCE</scope>
</reference>
<evidence type="ECO:0000256" key="1">
    <source>
        <dbReference type="SAM" id="Coils"/>
    </source>
</evidence>
<organism evidence="3">
    <name type="scientific">Albugo laibachii Nc14</name>
    <dbReference type="NCBI Taxonomy" id="890382"/>
    <lineage>
        <taxon>Eukaryota</taxon>
        <taxon>Sar</taxon>
        <taxon>Stramenopiles</taxon>
        <taxon>Oomycota</taxon>
        <taxon>Peronosporomycetes</taxon>
        <taxon>Albuginales</taxon>
        <taxon>Albuginaceae</taxon>
        <taxon>Albugo</taxon>
    </lineage>
</organism>
<name>F0WDI1_9STRA</name>
<feature type="region of interest" description="Disordered" evidence="2">
    <location>
        <begin position="447"/>
        <end position="525"/>
    </location>
</feature>
<feature type="compositionally biased region" description="Basic and acidic residues" evidence="2">
    <location>
        <begin position="478"/>
        <end position="489"/>
    </location>
</feature>
<gene>
    <name evidence="3" type="primary">AlNc14C67G4701</name>
    <name evidence="3" type="ORF">ALNC14_053970</name>
</gene>
<proteinExistence type="predicted"/>
<accession>F0WDI1</accession>
<feature type="coiled-coil region" evidence="1">
    <location>
        <begin position="391"/>
        <end position="425"/>
    </location>
</feature>
<dbReference type="EMBL" id="FR824112">
    <property type="protein sequence ID" value="CCA19254.1"/>
    <property type="molecule type" value="Genomic_DNA"/>
</dbReference>
<dbReference type="HOGENOM" id="CLU_519200_0_0_1"/>
<dbReference type="AlphaFoldDB" id="F0WDI1"/>
<feature type="region of interest" description="Disordered" evidence="2">
    <location>
        <begin position="116"/>
        <end position="137"/>
    </location>
</feature>